<gene>
    <name evidence="1" type="ordered locus">MTR_6g053780</name>
</gene>
<keyword evidence="3" id="KW-1185">Reference proteome</keyword>
<reference evidence="2" key="3">
    <citation type="submission" date="2015-04" db="UniProtKB">
        <authorList>
            <consortium name="EnsemblPlants"/>
        </authorList>
    </citation>
    <scope>IDENTIFICATION</scope>
    <source>
        <strain evidence="2">cv. Jemalong A17</strain>
    </source>
</reference>
<dbReference type="HOGENOM" id="CLU_2403014_0_0_1"/>
<accession>A0A072U9V9</accession>
<dbReference type="EnsemblPlants" id="KEH26397">
    <property type="protein sequence ID" value="KEH26397"/>
    <property type="gene ID" value="MTR_6g053780"/>
</dbReference>
<reference evidence="1 3" key="1">
    <citation type="journal article" date="2011" name="Nature">
        <title>The Medicago genome provides insight into the evolution of rhizobial symbioses.</title>
        <authorList>
            <person name="Young N.D."/>
            <person name="Debelle F."/>
            <person name="Oldroyd G.E."/>
            <person name="Geurts R."/>
            <person name="Cannon S.B."/>
            <person name="Udvardi M.K."/>
            <person name="Benedito V.A."/>
            <person name="Mayer K.F."/>
            <person name="Gouzy J."/>
            <person name="Schoof H."/>
            <person name="Van de Peer Y."/>
            <person name="Proost S."/>
            <person name="Cook D.R."/>
            <person name="Meyers B.C."/>
            <person name="Spannagl M."/>
            <person name="Cheung F."/>
            <person name="De Mita S."/>
            <person name="Krishnakumar V."/>
            <person name="Gundlach H."/>
            <person name="Zhou S."/>
            <person name="Mudge J."/>
            <person name="Bharti A.K."/>
            <person name="Murray J.D."/>
            <person name="Naoumkina M.A."/>
            <person name="Rosen B."/>
            <person name="Silverstein K.A."/>
            <person name="Tang H."/>
            <person name="Rombauts S."/>
            <person name="Zhao P.X."/>
            <person name="Zhou P."/>
            <person name="Barbe V."/>
            <person name="Bardou P."/>
            <person name="Bechner M."/>
            <person name="Bellec A."/>
            <person name="Berger A."/>
            <person name="Berges H."/>
            <person name="Bidwell S."/>
            <person name="Bisseling T."/>
            <person name="Choisne N."/>
            <person name="Couloux A."/>
            <person name="Denny R."/>
            <person name="Deshpande S."/>
            <person name="Dai X."/>
            <person name="Doyle J.J."/>
            <person name="Dudez A.M."/>
            <person name="Farmer A.D."/>
            <person name="Fouteau S."/>
            <person name="Franken C."/>
            <person name="Gibelin C."/>
            <person name="Gish J."/>
            <person name="Goldstein S."/>
            <person name="Gonzalez A.J."/>
            <person name="Green P.J."/>
            <person name="Hallab A."/>
            <person name="Hartog M."/>
            <person name="Hua A."/>
            <person name="Humphray S.J."/>
            <person name="Jeong D.H."/>
            <person name="Jing Y."/>
            <person name="Jocker A."/>
            <person name="Kenton S.M."/>
            <person name="Kim D.J."/>
            <person name="Klee K."/>
            <person name="Lai H."/>
            <person name="Lang C."/>
            <person name="Lin S."/>
            <person name="Macmil S.L."/>
            <person name="Magdelenat G."/>
            <person name="Matthews L."/>
            <person name="McCorrison J."/>
            <person name="Monaghan E.L."/>
            <person name="Mun J.H."/>
            <person name="Najar F.Z."/>
            <person name="Nicholson C."/>
            <person name="Noirot C."/>
            <person name="O'Bleness M."/>
            <person name="Paule C.R."/>
            <person name="Poulain J."/>
            <person name="Prion F."/>
            <person name="Qin B."/>
            <person name="Qu C."/>
            <person name="Retzel E.F."/>
            <person name="Riddle C."/>
            <person name="Sallet E."/>
            <person name="Samain S."/>
            <person name="Samson N."/>
            <person name="Sanders I."/>
            <person name="Saurat O."/>
            <person name="Scarpelli C."/>
            <person name="Schiex T."/>
            <person name="Segurens B."/>
            <person name="Severin A.J."/>
            <person name="Sherrier D.J."/>
            <person name="Shi R."/>
            <person name="Sims S."/>
            <person name="Singer S.R."/>
            <person name="Sinharoy S."/>
            <person name="Sterck L."/>
            <person name="Viollet A."/>
            <person name="Wang B.B."/>
            <person name="Wang K."/>
            <person name="Wang M."/>
            <person name="Wang X."/>
            <person name="Warfsmann J."/>
            <person name="Weissenbach J."/>
            <person name="White D.D."/>
            <person name="White J.D."/>
            <person name="Wiley G.B."/>
            <person name="Wincker P."/>
            <person name="Xing Y."/>
            <person name="Yang L."/>
            <person name="Yao Z."/>
            <person name="Ying F."/>
            <person name="Zhai J."/>
            <person name="Zhou L."/>
            <person name="Zuber A."/>
            <person name="Denarie J."/>
            <person name="Dixon R.A."/>
            <person name="May G.D."/>
            <person name="Schwartz D.C."/>
            <person name="Rogers J."/>
            <person name="Quetier F."/>
            <person name="Town C.D."/>
            <person name="Roe B.A."/>
        </authorList>
    </citation>
    <scope>NUCLEOTIDE SEQUENCE [LARGE SCALE GENOMIC DNA]</scope>
    <source>
        <strain evidence="1">A17</strain>
        <strain evidence="2 3">cv. Jemalong A17</strain>
    </source>
</reference>
<evidence type="ECO:0000313" key="3">
    <source>
        <dbReference type="Proteomes" id="UP000002051"/>
    </source>
</evidence>
<dbReference type="AlphaFoldDB" id="A0A072U9V9"/>
<evidence type="ECO:0000313" key="1">
    <source>
        <dbReference type="EMBL" id="KEH26397.1"/>
    </source>
</evidence>
<dbReference type="EMBL" id="CM001222">
    <property type="protein sequence ID" value="KEH26397.1"/>
    <property type="molecule type" value="Genomic_DNA"/>
</dbReference>
<protein>
    <submittedName>
        <fullName evidence="1 2">Uncharacterized protein</fullName>
    </submittedName>
</protein>
<organism evidence="1 3">
    <name type="scientific">Medicago truncatula</name>
    <name type="common">Barrel medic</name>
    <name type="synonym">Medicago tribuloides</name>
    <dbReference type="NCBI Taxonomy" id="3880"/>
    <lineage>
        <taxon>Eukaryota</taxon>
        <taxon>Viridiplantae</taxon>
        <taxon>Streptophyta</taxon>
        <taxon>Embryophyta</taxon>
        <taxon>Tracheophyta</taxon>
        <taxon>Spermatophyta</taxon>
        <taxon>Magnoliopsida</taxon>
        <taxon>eudicotyledons</taxon>
        <taxon>Gunneridae</taxon>
        <taxon>Pentapetalae</taxon>
        <taxon>rosids</taxon>
        <taxon>fabids</taxon>
        <taxon>Fabales</taxon>
        <taxon>Fabaceae</taxon>
        <taxon>Papilionoideae</taxon>
        <taxon>50 kb inversion clade</taxon>
        <taxon>NPAAA clade</taxon>
        <taxon>Hologalegina</taxon>
        <taxon>IRL clade</taxon>
        <taxon>Trifolieae</taxon>
        <taxon>Medicago</taxon>
    </lineage>
</organism>
<name>A0A072U9V9_MEDTR</name>
<proteinExistence type="predicted"/>
<dbReference type="Proteomes" id="UP000002051">
    <property type="component" value="Chromosome 6"/>
</dbReference>
<reference evidence="1 3" key="2">
    <citation type="journal article" date="2014" name="BMC Genomics">
        <title>An improved genome release (version Mt4.0) for the model legume Medicago truncatula.</title>
        <authorList>
            <person name="Tang H."/>
            <person name="Krishnakumar V."/>
            <person name="Bidwell S."/>
            <person name="Rosen B."/>
            <person name="Chan A."/>
            <person name="Zhou S."/>
            <person name="Gentzbittel L."/>
            <person name="Childs K.L."/>
            <person name="Yandell M."/>
            <person name="Gundlach H."/>
            <person name="Mayer K.F."/>
            <person name="Schwartz D.C."/>
            <person name="Town C.D."/>
        </authorList>
    </citation>
    <scope>GENOME REANNOTATION</scope>
    <source>
        <strain evidence="1">A17</strain>
        <strain evidence="2 3">cv. Jemalong A17</strain>
    </source>
</reference>
<sequence length="93" mass="10776">METQLSFDKSVALWGWREFHVNAEVERGEKESECKEERLDSIGYPYYTCLRNMQEHPSEEASSAYSLHVGQWSKVERLALSKCRSGDMSIPET</sequence>
<evidence type="ECO:0000313" key="2">
    <source>
        <dbReference type="EnsemblPlants" id="KEH26397"/>
    </source>
</evidence>